<dbReference type="AlphaFoldDB" id="A0A2Z3HLS0"/>
<dbReference type="SUPFAM" id="SSF55073">
    <property type="entry name" value="Nucleotide cyclase"/>
    <property type="match status" value="1"/>
</dbReference>
<dbReference type="Pfam" id="PF00990">
    <property type="entry name" value="GGDEF"/>
    <property type="match status" value="1"/>
</dbReference>
<dbReference type="InterPro" id="IPR043128">
    <property type="entry name" value="Rev_trsase/Diguanyl_cyclase"/>
</dbReference>
<dbReference type="Gene3D" id="3.30.70.270">
    <property type="match status" value="1"/>
</dbReference>
<proteinExistence type="predicted"/>
<evidence type="ECO:0000313" key="3">
    <source>
        <dbReference type="EMBL" id="AWM77443.1"/>
    </source>
</evidence>
<dbReference type="OrthoDB" id="8447315at2"/>
<evidence type="ECO:0000313" key="4">
    <source>
        <dbReference type="Proteomes" id="UP000247763"/>
    </source>
</evidence>
<dbReference type="KEGG" id="phb:HYN04_06500"/>
<dbReference type="InterPro" id="IPR029787">
    <property type="entry name" value="Nucleotide_cyclase"/>
</dbReference>
<dbReference type="InterPro" id="IPR000160">
    <property type="entry name" value="GGDEF_dom"/>
</dbReference>
<evidence type="ECO:0000256" key="1">
    <source>
        <dbReference type="SAM" id="MobiDB-lite"/>
    </source>
</evidence>
<dbReference type="Proteomes" id="UP000247763">
    <property type="component" value="Chromosome"/>
</dbReference>
<feature type="domain" description="GGDEF" evidence="2">
    <location>
        <begin position="317"/>
        <end position="439"/>
    </location>
</feature>
<name>A0A2Z3HLS0_9CAUL</name>
<dbReference type="Gene3D" id="3.40.50.2300">
    <property type="match status" value="1"/>
</dbReference>
<feature type="region of interest" description="Disordered" evidence="1">
    <location>
        <begin position="420"/>
        <end position="439"/>
    </location>
</feature>
<sequence>MVLQARLLIAARNDEMAGPLSEGLDQLGWRTITARGPYAAEAALADLGVQAVVIDLADGLEEAEALARRLRVLAEPKRVPIIGIGGGRDAAPSDALDLRLADPVYPAQVAMRLDSLVRTAVAEEEYRLRQETFAEMGVVLGDPEVSAEPLRLLAVGEPTPQFLGLSNCLEVSGAKVVGAFTSYTAFDFLHETDFDAVVLWGGDAADSAMAIAGGMRRNSRLYHIPTLLYMKTLGGMTAAEAYARGISDVASPETPEPETAWRALELARSYRRQAGVRAALETARSLQFMDPETGLFTRELFARHLERLADSAPVRNRPLTLCVLRVRDTEEVEEARRSGWLEKAFPQLGSMVSRLIRVEDTAARLGPEHFAIALPATPEEAARAAADRIAAVISRTAFDGGEGRPPFVLEFDIGTAEVGDPSQVGRTLDLAAQMSRPGA</sequence>
<accession>A0A2Z3HLS0</accession>
<keyword evidence="4" id="KW-1185">Reference proteome</keyword>
<protein>
    <submittedName>
        <fullName evidence="3">GGDEF domain-containing protein</fullName>
    </submittedName>
</protein>
<reference evidence="4" key="1">
    <citation type="submission" date="2018-05" db="EMBL/GenBank/DDBJ databases">
        <title>Genome sequencing of Phenylobacterium sp. HYN0004.</title>
        <authorList>
            <person name="Yi H."/>
            <person name="Baek C."/>
        </authorList>
    </citation>
    <scope>NUCLEOTIDE SEQUENCE [LARGE SCALE GENOMIC DNA]</scope>
    <source>
        <strain evidence="4">HYN0004</strain>
    </source>
</reference>
<gene>
    <name evidence="3" type="ORF">HYN04_06500</name>
</gene>
<dbReference type="SMART" id="SM00267">
    <property type="entry name" value="GGDEF"/>
    <property type="match status" value="1"/>
</dbReference>
<organism evidence="3 4">
    <name type="scientific">Phenylobacterium parvum</name>
    <dbReference type="NCBI Taxonomy" id="2201350"/>
    <lineage>
        <taxon>Bacteria</taxon>
        <taxon>Pseudomonadati</taxon>
        <taxon>Pseudomonadota</taxon>
        <taxon>Alphaproteobacteria</taxon>
        <taxon>Caulobacterales</taxon>
        <taxon>Caulobacteraceae</taxon>
        <taxon>Phenylobacterium</taxon>
    </lineage>
</organism>
<evidence type="ECO:0000259" key="2">
    <source>
        <dbReference type="PROSITE" id="PS50887"/>
    </source>
</evidence>
<dbReference type="EMBL" id="CP029479">
    <property type="protein sequence ID" value="AWM77443.1"/>
    <property type="molecule type" value="Genomic_DNA"/>
</dbReference>
<dbReference type="PROSITE" id="PS50887">
    <property type="entry name" value="GGDEF"/>
    <property type="match status" value="1"/>
</dbReference>
<dbReference type="RefSeq" id="WP_110450010.1">
    <property type="nucleotide sequence ID" value="NZ_CP029479.1"/>
</dbReference>